<organism evidence="13">
    <name type="scientific">Sesamum radiatum</name>
    <name type="common">Black benniseed</name>
    <dbReference type="NCBI Taxonomy" id="300843"/>
    <lineage>
        <taxon>Eukaryota</taxon>
        <taxon>Viridiplantae</taxon>
        <taxon>Streptophyta</taxon>
        <taxon>Embryophyta</taxon>
        <taxon>Tracheophyta</taxon>
        <taxon>Spermatophyta</taxon>
        <taxon>Magnoliopsida</taxon>
        <taxon>eudicotyledons</taxon>
        <taxon>Gunneridae</taxon>
        <taxon>Pentapetalae</taxon>
        <taxon>asterids</taxon>
        <taxon>lamiids</taxon>
        <taxon>Lamiales</taxon>
        <taxon>Pedaliaceae</taxon>
        <taxon>Sesamum</taxon>
    </lineage>
</organism>
<comment type="caution">
    <text evidence="13">The sequence shown here is derived from an EMBL/GenBank/DDBJ whole genome shotgun (WGS) entry which is preliminary data.</text>
</comment>
<evidence type="ECO:0000256" key="6">
    <source>
        <dbReference type="ARBA" id="ARBA00013112"/>
    </source>
</evidence>
<comment type="pathway">
    <text evidence="3">Glycan biosynthesis; sucrose biosynthesis; sucrose from D-fructose 6-phosphate and UDP-alpha-D-glucose: step 2/2.</text>
</comment>
<dbReference type="SUPFAM" id="SSF56784">
    <property type="entry name" value="HAD-like"/>
    <property type="match status" value="1"/>
</dbReference>
<dbReference type="InterPro" id="IPR036412">
    <property type="entry name" value="HAD-like_sf"/>
</dbReference>
<dbReference type="SFLD" id="SFLDG01141">
    <property type="entry name" value="C2.B.1:_Sucrose_Phosphatase_Li"/>
    <property type="match status" value="1"/>
</dbReference>
<comment type="catalytic activity">
    <reaction evidence="9">
        <text>sucrose 6(F)-phosphate + H2O = sucrose + phosphate</text>
        <dbReference type="Rhea" id="RHEA:19289"/>
        <dbReference type="ChEBI" id="CHEBI:15377"/>
        <dbReference type="ChEBI" id="CHEBI:17992"/>
        <dbReference type="ChEBI" id="CHEBI:43474"/>
        <dbReference type="ChEBI" id="CHEBI:57723"/>
        <dbReference type="EC" id="3.1.3.24"/>
    </reaction>
</comment>
<dbReference type="AlphaFoldDB" id="A0AAW2R3Y9"/>
<dbReference type="NCBIfam" id="TIGR01485">
    <property type="entry name" value="SPP_plant-cyano"/>
    <property type="match status" value="1"/>
</dbReference>
<evidence type="ECO:0000256" key="9">
    <source>
        <dbReference type="ARBA" id="ARBA00048036"/>
    </source>
</evidence>
<protein>
    <recommendedName>
        <fullName evidence="6">sucrose-phosphate phosphatase</fullName>
        <ecNumber evidence="6">3.1.3.24</ecNumber>
    </recommendedName>
</protein>
<dbReference type="EC" id="3.1.3.24" evidence="6"/>
<evidence type="ECO:0000256" key="1">
    <source>
        <dbReference type="ARBA" id="ARBA00001946"/>
    </source>
</evidence>
<dbReference type="InterPro" id="IPR012847">
    <property type="entry name" value="Sucrose_phosphatase_pln/cyn"/>
</dbReference>
<feature type="domain" description="Sucrose phosphatase-like" evidence="11">
    <location>
        <begin position="37"/>
        <end position="288"/>
    </location>
</feature>
<dbReference type="SFLD" id="SFLDS00003">
    <property type="entry name" value="Haloacid_Dehalogenase"/>
    <property type="match status" value="1"/>
</dbReference>
<dbReference type="InterPro" id="IPR023214">
    <property type="entry name" value="HAD_sf"/>
</dbReference>
<dbReference type="GO" id="GO:0050307">
    <property type="term" value="F:sucrose-phosphate phosphatase activity"/>
    <property type="evidence" value="ECO:0007669"/>
    <property type="project" value="UniProtKB-EC"/>
</dbReference>
<evidence type="ECO:0000256" key="10">
    <source>
        <dbReference type="SAM" id="MobiDB-lite"/>
    </source>
</evidence>
<accession>A0AAW2R3Y9</accession>
<dbReference type="NCBIfam" id="TIGR01484">
    <property type="entry name" value="HAD-SF-IIB"/>
    <property type="match status" value="1"/>
</dbReference>
<evidence type="ECO:0000313" key="13">
    <source>
        <dbReference type="EMBL" id="KAL0374754.1"/>
    </source>
</evidence>
<dbReference type="GO" id="GO:0000287">
    <property type="term" value="F:magnesium ion binding"/>
    <property type="evidence" value="ECO:0007669"/>
    <property type="project" value="InterPro"/>
</dbReference>
<comment type="cofactor">
    <cofactor evidence="1">
        <name>Mg(2+)</name>
        <dbReference type="ChEBI" id="CHEBI:18420"/>
    </cofactor>
</comment>
<dbReference type="Pfam" id="PF05116">
    <property type="entry name" value="S6PP"/>
    <property type="match status" value="1"/>
</dbReference>
<evidence type="ECO:0000259" key="11">
    <source>
        <dbReference type="Pfam" id="PF05116"/>
    </source>
</evidence>
<dbReference type="SFLD" id="SFLDF00043">
    <property type="entry name" value="sucrose-phosphatase"/>
    <property type="match status" value="1"/>
</dbReference>
<dbReference type="Gene3D" id="3.90.1070.10">
    <property type="match status" value="1"/>
</dbReference>
<dbReference type="EMBL" id="JACGWJ010000014">
    <property type="protein sequence ID" value="KAL0374754.1"/>
    <property type="molecule type" value="Genomic_DNA"/>
</dbReference>
<dbReference type="InterPro" id="IPR013679">
    <property type="entry name" value="SPP_C"/>
</dbReference>
<dbReference type="InterPro" id="IPR006380">
    <property type="entry name" value="SPP-like_dom"/>
</dbReference>
<proteinExistence type="inferred from homology"/>
<name>A0AAW2R3Y9_SESRA</name>
<feature type="region of interest" description="Disordered" evidence="10">
    <location>
        <begin position="472"/>
        <end position="504"/>
    </location>
</feature>
<dbReference type="Pfam" id="PF08472">
    <property type="entry name" value="S6PP_C"/>
    <property type="match status" value="1"/>
</dbReference>
<keyword evidence="7" id="KW-0378">Hydrolase</keyword>
<dbReference type="GO" id="GO:0005986">
    <property type="term" value="P:sucrose biosynthetic process"/>
    <property type="evidence" value="ECO:0007669"/>
    <property type="project" value="InterPro"/>
</dbReference>
<dbReference type="Gene3D" id="3.40.50.1000">
    <property type="entry name" value="HAD superfamily/HAD-like"/>
    <property type="match status" value="1"/>
</dbReference>
<dbReference type="InterPro" id="IPR032710">
    <property type="entry name" value="NTF2-like_dom_sf"/>
</dbReference>
<sequence length="504" mass="56558">MPLYKHQLSDDCSSLYIKLVSESSLRKTMDRLAGNANLMIVSDLDHTMVDHHDPENLSLLRFNALWESKYRSNSLLVFSTGRSPTLYKELRKEKPMLTPDITIMSVGTEITYGNSMVPDDGWVEFLNQKWDRNIVSEETRNLSELTLQSDTEQRPHKVSFYVQKDKAQDIMKSLSTRFKERGLDVKIIYSGGMDLDILPQGAGKGQALAYLHKKFKAEGKLPKNTLVCGDSGNDAELFSIPDVHGVMVSNAQEELLQWHAANAKANPKIIHATERCAAGIIQAIGHFKLGPSTSPRDVMDSSDAKMETFDPADEVVKFYLFYERWRRAEVEQTEQCLANLKAVCSPSGIFIHPSGSEKLLRDCVSLLRTCYGDKQGKQFRVWVDQVLPQQVGSDSWLVKFKKWEQSGCNCYRRAHLGACPSDMVGWSRAKQSNILVILASNYLAIQTPHLYFSHHHPLLPERKKEWVSGCSTASSSCPSPPPASSASTWPCSQSSISPPEIITK</sequence>
<evidence type="ECO:0000256" key="7">
    <source>
        <dbReference type="ARBA" id="ARBA00022801"/>
    </source>
</evidence>
<evidence type="ECO:0000256" key="2">
    <source>
        <dbReference type="ARBA" id="ARBA00003645"/>
    </source>
</evidence>
<dbReference type="CDD" id="cd02605">
    <property type="entry name" value="HAD_SPP"/>
    <property type="match status" value="1"/>
</dbReference>
<dbReference type="PANTHER" id="PTHR46521">
    <property type="entry name" value="SUCROSE-PHOSPHATASE 2-RELATED"/>
    <property type="match status" value="1"/>
</dbReference>
<keyword evidence="8" id="KW-0460">Magnesium</keyword>
<feature type="domain" description="Sucrose-phosphatase C-terminal" evidence="12">
    <location>
        <begin position="311"/>
        <end position="409"/>
    </location>
</feature>
<dbReference type="InterPro" id="IPR051518">
    <property type="entry name" value="Sucrose_Phosphatase"/>
</dbReference>
<dbReference type="NCBIfam" id="TIGR01482">
    <property type="entry name" value="SPP-subfamily"/>
    <property type="match status" value="1"/>
</dbReference>
<gene>
    <name evidence="13" type="ORF">Sradi_3391100</name>
</gene>
<evidence type="ECO:0000256" key="5">
    <source>
        <dbReference type="ARBA" id="ARBA00011738"/>
    </source>
</evidence>
<dbReference type="SUPFAM" id="SSF54427">
    <property type="entry name" value="NTF2-like"/>
    <property type="match status" value="1"/>
</dbReference>
<evidence type="ECO:0000259" key="12">
    <source>
        <dbReference type="Pfam" id="PF08472"/>
    </source>
</evidence>
<dbReference type="Gene3D" id="3.10.450.50">
    <property type="match status" value="1"/>
</dbReference>
<evidence type="ECO:0000256" key="3">
    <source>
        <dbReference type="ARBA" id="ARBA00005070"/>
    </source>
</evidence>
<reference evidence="13" key="2">
    <citation type="journal article" date="2024" name="Plant">
        <title>Genomic evolution and insights into agronomic trait innovations of Sesamum species.</title>
        <authorList>
            <person name="Miao H."/>
            <person name="Wang L."/>
            <person name="Qu L."/>
            <person name="Liu H."/>
            <person name="Sun Y."/>
            <person name="Le M."/>
            <person name="Wang Q."/>
            <person name="Wei S."/>
            <person name="Zheng Y."/>
            <person name="Lin W."/>
            <person name="Duan Y."/>
            <person name="Cao H."/>
            <person name="Xiong S."/>
            <person name="Wang X."/>
            <person name="Wei L."/>
            <person name="Li C."/>
            <person name="Ma Q."/>
            <person name="Ju M."/>
            <person name="Zhao R."/>
            <person name="Li G."/>
            <person name="Mu C."/>
            <person name="Tian Q."/>
            <person name="Mei H."/>
            <person name="Zhang T."/>
            <person name="Gao T."/>
            <person name="Zhang H."/>
        </authorList>
    </citation>
    <scope>NUCLEOTIDE SEQUENCE</scope>
    <source>
        <strain evidence="13">G02</strain>
    </source>
</reference>
<comment type="similarity">
    <text evidence="4">Belongs to the sucrose phosphatase family.</text>
</comment>
<reference evidence="13" key="1">
    <citation type="submission" date="2020-06" db="EMBL/GenBank/DDBJ databases">
        <authorList>
            <person name="Li T."/>
            <person name="Hu X."/>
            <person name="Zhang T."/>
            <person name="Song X."/>
            <person name="Zhang H."/>
            <person name="Dai N."/>
            <person name="Sheng W."/>
            <person name="Hou X."/>
            <person name="Wei L."/>
        </authorList>
    </citation>
    <scope>NUCLEOTIDE SEQUENCE</scope>
    <source>
        <strain evidence="13">G02</strain>
        <tissue evidence="13">Leaf</tissue>
    </source>
</reference>
<dbReference type="InterPro" id="IPR006379">
    <property type="entry name" value="HAD-SF_hydro_IIB"/>
</dbReference>
<evidence type="ECO:0000256" key="4">
    <source>
        <dbReference type="ARBA" id="ARBA00007211"/>
    </source>
</evidence>
<evidence type="ECO:0000256" key="8">
    <source>
        <dbReference type="ARBA" id="ARBA00022842"/>
    </source>
</evidence>
<comment type="subunit">
    <text evidence="5">Homodimer.</text>
</comment>
<comment type="function">
    <text evidence="2">Catalyzes the final step of sucrose synthesis.</text>
</comment>
<dbReference type="SFLD" id="SFLDG01140">
    <property type="entry name" value="C2.B:_Phosphomannomutase_and_P"/>
    <property type="match status" value="1"/>
</dbReference>
<dbReference type="PANTHER" id="PTHR46521:SF4">
    <property type="entry name" value="SUCROSE-PHOSPHATASE 2-RELATED"/>
    <property type="match status" value="1"/>
</dbReference>